<reference evidence="2 3" key="1">
    <citation type="submission" date="2018-06" db="EMBL/GenBank/DDBJ databases">
        <authorList>
            <consortium name="Pathogen Informatics"/>
            <person name="Doyle S."/>
        </authorList>
    </citation>
    <scope>NUCLEOTIDE SEQUENCE [LARGE SCALE GENOMIC DNA]</scope>
    <source>
        <strain evidence="2 3">NCTC11842</strain>
    </source>
</reference>
<protein>
    <submittedName>
        <fullName evidence="2">Uncharacterized protein</fullName>
    </submittedName>
</protein>
<keyword evidence="1" id="KW-1133">Transmembrane helix</keyword>
<evidence type="ECO:0000313" key="2">
    <source>
        <dbReference type="EMBL" id="SPZ00209.1"/>
    </source>
</evidence>
<accession>A0A2X2DWT1</accession>
<evidence type="ECO:0000313" key="3">
    <source>
        <dbReference type="Proteomes" id="UP000250443"/>
    </source>
</evidence>
<gene>
    <name evidence="2" type="ORF">NCTC11842_00354</name>
</gene>
<feature type="transmembrane region" description="Helical" evidence="1">
    <location>
        <begin position="44"/>
        <end position="62"/>
    </location>
</feature>
<proteinExistence type="predicted"/>
<feature type="transmembrane region" description="Helical" evidence="1">
    <location>
        <begin position="12"/>
        <end position="32"/>
    </location>
</feature>
<dbReference type="Proteomes" id="UP000250443">
    <property type="component" value="Unassembled WGS sequence"/>
</dbReference>
<evidence type="ECO:0000256" key="1">
    <source>
        <dbReference type="SAM" id="Phobius"/>
    </source>
</evidence>
<name>A0A2X2DWT1_PSELU</name>
<dbReference type="EMBL" id="UAUF01000002">
    <property type="protein sequence ID" value="SPZ00209.1"/>
    <property type="molecule type" value="Genomic_DNA"/>
</dbReference>
<sequence length="71" mass="7704">MQRLKKHNPARHAIRLGCIALGTASLPVWFLAGAQGSDYEHKEVIAICSLVPFFILSILGIGKDKSSPCID</sequence>
<dbReference type="AlphaFoldDB" id="A0A2X2DWT1"/>
<organism evidence="2 3">
    <name type="scientific">Pseudomonas luteola</name>
    <dbReference type="NCBI Taxonomy" id="47886"/>
    <lineage>
        <taxon>Bacteria</taxon>
        <taxon>Pseudomonadati</taxon>
        <taxon>Pseudomonadota</taxon>
        <taxon>Gammaproteobacteria</taxon>
        <taxon>Pseudomonadales</taxon>
        <taxon>Pseudomonadaceae</taxon>
        <taxon>Pseudomonas</taxon>
    </lineage>
</organism>
<keyword evidence="1" id="KW-0812">Transmembrane</keyword>
<keyword evidence="1" id="KW-0472">Membrane</keyword>